<reference evidence="3 4" key="1">
    <citation type="submission" date="2018-07" db="EMBL/GenBank/DDBJ databases">
        <title>Genomic Encyclopedia of Type Strains, Phase III (KMG-III): the genomes of soil and plant-associated and newly described type strains.</title>
        <authorList>
            <person name="Whitman W."/>
        </authorList>
    </citation>
    <scope>NUCLEOTIDE SEQUENCE [LARGE SCALE GENOMIC DNA]</scope>
    <source>
        <strain evidence="3 4">CECT 8525</strain>
    </source>
</reference>
<proteinExistence type="predicted"/>
<comment type="subcellular location">
    <subcellularLocation>
        <location evidence="1">Virion</location>
    </subcellularLocation>
</comment>
<evidence type="ECO:0000256" key="1">
    <source>
        <dbReference type="ARBA" id="ARBA00004328"/>
    </source>
</evidence>
<dbReference type="InterPro" id="IPR024455">
    <property type="entry name" value="Phage_capsid"/>
</dbReference>
<organism evidence="3 4">
    <name type="scientific">Paracoccus lutimaris</name>
    <dbReference type="NCBI Taxonomy" id="1490030"/>
    <lineage>
        <taxon>Bacteria</taxon>
        <taxon>Pseudomonadati</taxon>
        <taxon>Pseudomonadota</taxon>
        <taxon>Alphaproteobacteria</taxon>
        <taxon>Rhodobacterales</taxon>
        <taxon>Paracoccaceae</taxon>
        <taxon>Paracoccus</taxon>
    </lineage>
</organism>
<feature type="domain" description="Phage capsid-like C-terminal" evidence="2">
    <location>
        <begin position="7"/>
        <end position="171"/>
    </location>
</feature>
<sequence>MLEGAGLAFVKGDGVGRPRGIMSAPSIAEIKTGLAGGFPAANPADVLIGMYHAIPTSHAHNAAWLMNRATLAEVRKWKDAQGRYLVIDPQDGAPSQLLGRPVIEMPDMDNIGAGTFPILFGDMTGYRIVDRIGLSILRDPFTLGSKSQVRFIARKRVGADLTHPDRFVKLKVAA</sequence>
<keyword evidence="4" id="KW-1185">Reference proteome</keyword>
<gene>
    <name evidence="3" type="ORF">DFP89_13615</name>
</gene>
<evidence type="ECO:0000313" key="4">
    <source>
        <dbReference type="Proteomes" id="UP000253345"/>
    </source>
</evidence>
<comment type="caution">
    <text evidence="3">The sequence shown here is derived from an EMBL/GenBank/DDBJ whole genome shotgun (WGS) entry which is preliminary data.</text>
</comment>
<dbReference type="Gene3D" id="3.30.2320.10">
    <property type="entry name" value="hypothetical protein PF0899 domain"/>
    <property type="match status" value="1"/>
</dbReference>
<dbReference type="Proteomes" id="UP000253345">
    <property type="component" value="Unassembled WGS sequence"/>
</dbReference>
<dbReference type="AlphaFoldDB" id="A0A368YE83"/>
<dbReference type="Pfam" id="PF05065">
    <property type="entry name" value="Phage_capsid"/>
    <property type="match status" value="1"/>
</dbReference>
<evidence type="ECO:0000313" key="3">
    <source>
        <dbReference type="EMBL" id="RCW78540.1"/>
    </source>
</evidence>
<dbReference type="InterPro" id="IPR054612">
    <property type="entry name" value="Phage_capsid-like_C"/>
</dbReference>
<evidence type="ECO:0000259" key="2">
    <source>
        <dbReference type="Pfam" id="PF05065"/>
    </source>
</evidence>
<name>A0A368YE83_9RHOB</name>
<dbReference type="RefSeq" id="WP_245948870.1">
    <property type="nucleotide sequence ID" value="NZ_QPJL01000036.1"/>
</dbReference>
<dbReference type="NCBIfam" id="TIGR01554">
    <property type="entry name" value="major_cap_HK97"/>
    <property type="match status" value="1"/>
</dbReference>
<protein>
    <submittedName>
        <fullName evidence="3">HK97 family phage major capsid protein</fullName>
    </submittedName>
</protein>
<accession>A0A368YE83</accession>
<dbReference type="EMBL" id="QPJL01000036">
    <property type="protein sequence ID" value="RCW78540.1"/>
    <property type="molecule type" value="Genomic_DNA"/>
</dbReference>
<dbReference type="SUPFAM" id="SSF56563">
    <property type="entry name" value="Major capsid protein gp5"/>
    <property type="match status" value="1"/>
</dbReference>